<reference evidence="2 3" key="1">
    <citation type="submission" date="2016-04" db="EMBL/GenBank/DDBJ databases">
        <title>Complete Genome Sequence of Chryseobacterium sp. IHBB 10212.</title>
        <authorList>
            <person name="Pal M."/>
            <person name="Swarnkar M.K."/>
            <person name="Kaushal K."/>
            <person name="Chhibber S."/>
            <person name="Singh A.K."/>
            <person name="Gulati A."/>
        </authorList>
    </citation>
    <scope>NUCLEOTIDE SEQUENCE [LARGE SCALE GENOMIC DNA]</scope>
    <source>
        <strain evidence="2 3">IHBB 10212</strain>
    </source>
</reference>
<dbReference type="Proteomes" id="UP000077824">
    <property type="component" value="Chromosome"/>
</dbReference>
<evidence type="ECO:0000259" key="1">
    <source>
        <dbReference type="SMART" id="SM01235"/>
    </source>
</evidence>
<dbReference type="SMART" id="SM01235">
    <property type="entry name" value="Haem_bd"/>
    <property type="match status" value="1"/>
</dbReference>
<dbReference type="InterPro" id="IPR025992">
    <property type="entry name" value="Haem-bd"/>
</dbReference>
<dbReference type="Gene3D" id="3.50.70.20">
    <property type="entry name" value="Cytochrome P460"/>
    <property type="match status" value="1"/>
</dbReference>
<dbReference type="KEGG" id="chh:A0O34_03045"/>
<dbReference type="EMBL" id="CP015199">
    <property type="protein sequence ID" value="ANF49587.1"/>
    <property type="molecule type" value="Genomic_DNA"/>
</dbReference>
<proteinExistence type="predicted"/>
<dbReference type="CDD" id="cd20753">
    <property type="entry name" value="cyt_P460_Mc-like"/>
    <property type="match status" value="1"/>
</dbReference>
<sequence>MKNRNKLILVLFIGFVGLQFFRPEKIDHGTKAQNLTNVPKEVNAILRSSCFDCHSSETNLRWYDKITPANFLVTSHIKEARGVLNFSKWDSWPKAQQNSTIYYAINKVLSGEMPLPSYAAVHSSAKLSQEQIQTLKNYALSIAPRKVSDDSQIKEAEKQYNSWVNGELKKPHVKDAPNGIHYFPDYRNWKAISTTDRFDNGTMRIIFGNDIAVKAIQEHKVNPWPDGAVFAKTVWKQQMETNGNISSGEFLAVEFMIKDAEKYSKTKGWGWARWKGSDLKPYGGDIPNFEQECIECHTPVADRDYVFTPPLYLISQLKKINAK</sequence>
<dbReference type="InterPro" id="IPR038142">
    <property type="entry name" value="Cytochrome_P460_sp"/>
</dbReference>
<dbReference type="InterPro" id="IPR032033">
    <property type="entry name" value="Cytochrome_P460"/>
</dbReference>
<feature type="domain" description="Haem-binding" evidence="1">
    <location>
        <begin position="12"/>
        <end position="143"/>
    </location>
</feature>
<dbReference type="OrthoDB" id="196738at2"/>
<gene>
    <name evidence="2" type="ORF">A0O34_03045</name>
</gene>
<keyword evidence="3" id="KW-1185">Reference proteome</keyword>
<dbReference type="STRING" id="1685010.A0O34_03045"/>
<organism evidence="2 3">
    <name type="scientific">Chryseobacterium glaciei</name>
    <dbReference type="NCBI Taxonomy" id="1685010"/>
    <lineage>
        <taxon>Bacteria</taxon>
        <taxon>Pseudomonadati</taxon>
        <taxon>Bacteroidota</taxon>
        <taxon>Flavobacteriia</taxon>
        <taxon>Flavobacteriales</taxon>
        <taxon>Weeksellaceae</taxon>
        <taxon>Chryseobacterium group</taxon>
        <taxon>Chryseobacterium</taxon>
    </lineage>
</organism>
<dbReference type="AlphaFoldDB" id="A0A172XRC9"/>
<protein>
    <submittedName>
        <fullName evidence="2">Cytochrome P460</fullName>
    </submittedName>
</protein>
<evidence type="ECO:0000313" key="2">
    <source>
        <dbReference type="EMBL" id="ANF49587.1"/>
    </source>
</evidence>
<dbReference type="RefSeq" id="WP_066750976.1">
    <property type="nucleotide sequence ID" value="NZ_CP015199.1"/>
</dbReference>
<name>A0A172XRC9_9FLAO</name>
<accession>A0A172XRC9</accession>
<evidence type="ECO:0000313" key="3">
    <source>
        <dbReference type="Proteomes" id="UP000077824"/>
    </source>
</evidence>
<dbReference type="Pfam" id="PF14376">
    <property type="entry name" value="Haem_bd"/>
    <property type="match status" value="1"/>
</dbReference>
<dbReference type="Pfam" id="PF16694">
    <property type="entry name" value="Cytochrome_P460"/>
    <property type="match status" value="1"/>
</dbReference>